<dbReference type="EC" id="6.1.1.9" evidence="2"/>
<dbReference type="CTD" id="6750614"/>
<dbReference type="CDD" id="cd00817">
    <property type="entry name" value="ValRS_core"/>
    <property type="match status" value="1"/>
</dbReference>
<feature type="compositionally biased region" description="Basic and acidic residues" evidence="12">
    <location>
        <begin position="20"/>
        <end position="48"/>
    </location>
</feature>
<dbReference type="EMBL" id="DS985242">
    <property type="protein sequence ID" value="EDV28121.1"/>
    <property type="molecule type" value="Genomic_DNA"/>
</dbReference>
<dbReference type="KEGG" id="tad:TRIADDRAFT_21001"/>
<evidence type="ECO:0000259" key="14">
    <source>
        <dbReference type="Pfam" id="PF08264"/>
    </source>
</evidence>
<evidence type="ECO:0000313" key="16">
    <source>
        <dbReference type="Proteomes" id="UP000009022"/>
    </source>
</evidence>
<feature type="domain" description="Methionyl/Valyl/Leucyl/Isoleucyl-tRNA synthetase anticodon-binding" evidence="14">
    <location>
        <begin position="781"/>
        <end position="927"/>
    </location>
</feature>
<reference evidence="15 16" key="1">
    <citation type="journal article" date="2008" name="Nature">
        <title>The Trichoplax genome and the nature of placozoans.</title>
        <authorList>
            <person name="Srivastava M."/>
            <person name="Begovic E."/>
            <person name="Chapman J."/>
            <person name="Putnam N.H."/>
            <person name="Hellsten U."/>
            <person name="Kawashima T."/>
            <person name="Kuo A."/>
            <person name="Mitros T."/>
            <person name="Salamov A."/>
            <person name="Carpenter M.L."/>
            <person name="Signorovitch A.Y."/>
            <person name="Moreno M.A."/>
            <person name="Kamm K."/>
            <person name="Grimwood J."/>
            <person name="Schmutz J."/>
            <person name="Shapiro H."/>
            <person name="Grigoriev I.V."/>
            <person name="Buss L.W."/>
            <person name="Schierwater B."/>
            <person name="Dellaporta S.L."/>
            <person name="Rokhsar D.S."/>
        </authorList>
    </citation>
    <scope>NUCLEOTIDE SEQUENCE [LARGE SCALE GENOMIC DNA]</scope>
    <source>
        <strain evidence="15 16">Grell-BS-1999</strain>
    </source>
</reference>
<dbReference type="SUPFAM" id="SSF47323">
    <property type="entry name" value="Anticodon-binding domain of a subclass of class I aminoacyl-tRNA synthetases"/>
    <property type="match status" value="1"/>
</dbReference>
<keyword evidence="7 10" id="KW-0030">Aminoacyl-tRNA synthetase</keyword>
<dbReference type="NCBIfam" id="NF004349">
    <property type="entry name" value="PRK05729.1"/>
    <property type="match status" value="1"/>
</dbReference>
<dbReference type="SUPFAM" id="SSF52374">
    <property type="entry name" value="Nucleotidylyl transferase"/>
    <property type="match status" value="1"/>
</dbReference>
<dbReference type="FunFam" id="1.10.730.10:FF:000009">
    <property type="entry name" value="Valine--tRNA ligase, mitochondrial"/>
    <property type="match status" value="1"/>
</dbReference>
<dbReference type="GO" id="GO:0005829">
    <property type="term" value="C:cytosol"/>
    <property type="evidence" value="ECO:0000318"/>
    <property type="project" value="GO_Central"/>
</dbReference>
<evidence type="ECO:0000256" key="11">
    <source>
        <dbReference type="SAM" id="Coils"/>
    </source>
</evidence>
<dbReference type="GO" id="GO:0005524">
    <property type="term" value="F:ATP binding"/>
    <property type="evidence" value="ECO:0007669"/>
    <property type="project" value="UniProtKB-KW"/>
</dbReference>
<name>B3RP34_TRIAD</name>
<dbReference type="OrthoDB" id="629407at2759"/>
<keyword evidence="11" id="KW-0175">Coiled coil</keyword>
<evidence type="ECO:0000256" key="4">
    <source>
        <dbReference type="ARBA" id="ARBA00022741"/>
    </source>
</evidence>
<dbReference type="Proteomes" id="UP000009022">
    <property type="component" value="Unassembled WGS sequence"/>
</dbReference>
<dbReference type="NCBIfam" id="TIGR00422">
    <property type="entry name" value="valS"/>
    <property type="match status" value="1"/>
</dbReference>
<comment type="similarity">
    <text evidence="1 10">Belongs to the class-I aminoacyl-tRNA synthetase family.</text>
</comment>
<dbReference type="InterPro" id="IPR009008">
    <property type="entry name" value="Val/Leu/Ile-tRNA-synth_edit"/>
</dbReference>
<dbReference type="InterPro" id="IPR002300">
    <property type="entry name" value="aa-tRNA-synth_Ia"/>
</dbReference>
<evidence type="ECO:0000256" key="12">
    <source>
        <dbReference type="SAM" id="MobiDB-lite"/>
    </source>
</evidence>
<dbReference type="RefSeq" id="XP_002109955.1">
    <property type="nucleotide sequence ID" value="XM_002109919.1"/>
</dbReference>
<evidence type="ECO:0000313" key="15">
    <source>
        <dbReference type="EMBL" id="EDV28121.1"/>
    </source>
</evidence>
<dbReference type="GeneID" id="6750614"/>
<dbReference type="PANTHER" id="PTHR11946:SF109">
    <property type="entry name" value="VALINE--TRNA LIGASE"/>
    <property type="match status" value="1"/>
</dbReference>
<dbReference type="Pfam" id="PF08264">
    <property type="entry name" value="Anticodon_1"/>
    <property type="match status" value="1"/>
</dbReference>
<organism evidence="15 16">
    <name type="scientific">Trichoplax adhaerens</name>
    <name type="common">Trichoplax reptans</name>
    <dbReference type="NCBI Taxonomy" id="10228"/>
    <lineage>
        <taxon>Eukaryota</taxon>
        <taxon>Metazoa</taxon>
        <taxon>Placozoa</taxon>
        <taxon>Uniplacotomia</taxon>
        <taxon>Trichoplacea</taxon>
        <taxon>Trichoplacidae</taxon>
        <taxon>Trichoplax</taxon>
    </lineage>
</organism>
<evidence type="ECO:0000256" key="6">
    <source>
        <dbReference type="ARBA" id="ARBA00022917"/>
    </source>
</evidence>
<sequence length="1055" mass="121069">MEPETSPNSSGTKPGAADTTGKKEKSAAQLKKEAEKEAKRKAKLEKFAKKQGKQQAATKQGGDSKNTAKPTKKREVTKISYDIDTKPGEKKDITRSLPDSYSPAYVEAAWYTWWMKEGFFKPEYYTGDVSTPVPGGNFMICIPPPNVTGSLHLGHALMCSVEDCITRWRRMKGQRTLWNPGCDHAGIATQVVVEKKLWRERKLTRHDIGREKFLEEVWKYKHEKGGRIYEQIKCLAASADWDRAFFSMDDNCCRAVKEAFIRLHDEGVIYRNLRLVNWSCILRSAIADIEVDKRELTGRTLLSVPGYDEKVEFGVLVLFAYPVEDSDERLIVATTRIETMLGDTAVAVHPKDERYSHLRGKYVLHPFADRRMPIVFDDFVEMSFGTGAVKITPAHDQNDYECGKRHNLPFIETIDENGMITDACPQFKGMKRFDARKAVLEALKEKGLYIETKENPMVVPICSRSKDIIEPLLKPQWYCKCDDMALNAAKAVRDGRIKIIPNMFEKTWFQWLDNIRDWCISRQLWWGHRIPAYFVTINDPDVKNGSDADNHFWISAHNEDEAMNKAVNRFNCPKEKITLKQDEDVLDTWFSAALFPFAIFGWPNETLDLKTFYPGSLLETGHDILFFWVARMVFFGMKLMGDVPFKEIYLHAIVRDAHGRKMSKSLGNIIDPLDVISGIGLEDLHEQLRNSNLDKKEIAKAIQGQKEDFPQGIPECGADALRFTLLAYSSQGRDINLDVGRTWGYRKFCNKIWNATKFALSVIGNDFIPSTQDFTKASLIDQWILNRLSMATDVCNMGFETYIFQDMTTAIYNFWWYDLCDVYIECLKPVFQNSNKEAQNIARNVLYICLDHGLRLLHPCMPFVTEELWQRLPNRTKDSPPSISVARYPENLSWRNTNIEDEVNLCQEVARVVRSIRTEYQTNKTKTDIFVKCTNEEIASTVSKYRQEITTLSYSSNLSVITTGDTPPGCAISTVSDKCEVHVMLRGIIDVQKELSKLSTKQSRLNEQLQKLQESTQSDNYDKVSFDNNQPRQGRYPLLTVTKNIVRTCYIIYRE</sequence>
<dbReference type="FunFam" id="3.90.740.10:FF:000005">
    <property type="entry name" value="Valine--tRNA ligase, mitochondrial"/>
    <property type="match status" value="1"/>
</dbReference>
<keyword evidence="4 10" id="KW-0547">Nucleotide-binding</keyword>
<evidence type="ECO:0000256" key="9">
    <source>
        <dbReference type="ARBA" id="ARBA00047552"/>
    </source>
</evidence>
<dbReference type="InterPro" id="IPR002303">
    <property type="entry name" value="Valyl-tRNA_ligase"/>
</dbReference>
<dbReference type="SUPFAM" id="SSF50677">
    <property type="entry name" value="ValRS/IleRS/LeuRS editing domain"/>
    <property type="match status" value="1"/>
</dbReference>
<dbReference type="STRING" id="10228.B3RP34"/>
<evidence type="ECO:0000256" key="5">
    <source>
        <dbReference type="ARBA" id="ARBA00022840"/>
    </source>
</evidence>
<feature type="region of interest" description="Disordered" evidence="12">
    <location>
        <begin position="1"/>
        <end position="77"/>
    </location>
</feature>
<keyword evidence="6 10" id="KW-0648">Protein biosynthesis</keyword>
<proteinExistence type="inferred from homology"/>
<evidence type="ECO:0000256" key="7">
    <source>
        <dbReference type="ARBA" id="ARBA00023146"/>
    </source>
</evidence>
<dbReference type="Gene3D" id="3.40.50.620">
    <property type="entry name" value="HUPs"/>
    <property type="match status" value="2"/>
</dbReference>
<dbReference type="GO" id="GO:0002161">
    <property type="term" value="F:aminoacyl-tRNA deacylase activity"/>
    <property type="evidence" value="ECO:0007669"/>
    <property type="project" value="InterPro"/>
</dbReference>
<dbReference type="InterPro" id="IPR033705">
    <property type="entry name" value="Anticodon_Ia_Val"/>
</dbReference>
<feature type="compositionally biased region" description="Polar residues" evidence="12">
    <location>
        <begin position="1"/>
        <end position="12"/>
    </location>
</feature>
<dbReference type="HOGENOM" id="CLU_001493_0_1_1"/>
<keyword evidence="3 10" id="KW-0436">Ligase</keyword>
<feature type="domain" description="Aminoacyl-tRNA synthetase class Ia" evidence="13">
    <location>
        <begin position="110"/>
        <end position="738"/>
    </location>
</feature>
<dbReference type="PRINTS" id="PR00986">
    <property type="entry name" value="TRNASYNTHVAL"/>
</dbReference>
<feature type="coiled-coil region" evidence="11">
    <location>
        <begin position="988"/>
        <end position="1015"/>
    </location>
</feature>
<dbReference type="InterPro" id="IPR009080">
    <property type="entry name" value="tRNAsynth_Ia_anticodon-bd"/>
</dbReference>
<comment type="catalytic activity">
    <reaction evidence="9">
        <text>tRNA(Val) + L-valine + ATP = L-valyl-tRNA(Val) + AMP + diphosphate</text>
        <dbReference type="Rhea" id="RHEA:10704"/>
        <dbReference type="Rhea" id="RHEA-COMP:9672"/>
        <dbReference type="Rhea" id="RHEA-COMP:9708"/>
        <dbReference type="ChEBI" id="CHEBI:30616"/>
        <dbReference type="ChEBI" id="CHEBI:33019"/>
        <dbReference type="ChEBI" id="CHEBI:57762"/>
        <dbReference type="ChEBI" id="CHEBI:78442"/>
        <dbReference type="ChEBI" id="CHEBI:78537"/>
        <dbReference type="ChEBI" id="CHEBI:456215"/>
        <dbReference type="EC" id="6.1.1.9"/>
    </reaction>
</comment>
<evidence type="ECO:0000256" key="10">
    <source>
        <dbReference type="RuleBase" id="RU363035"/>
    </source>
</evidence>
<evidence type="ECO:0000256" key="3">
    <source>
        <dbReference type="ARBA" id="ARBA00022598"/>
    </source>
</evidence>
<dbReference type="GO" id="GO:0006438">
    <property type="term" value="P:valyl-tRNA aminoacylation"/>
    <property type="evidence" value="ECO:0000318"/>
    <property type="project" value="GO_Central"/>
</dbReference>
<evidence type="ECO:0000256" key="1">
    <source>
        <dbReference type="ARBA" id="ARBA00005594"/>
    </source>
</evidence>
<dbReference type="GO" id="GO:0004832">
    <property type="term" value="F:valine-tRNA ligase activity"/>
    <property type="evidence" value="ECO:0000318"/>
    <property type="project" value="GO_Central"/>
</dbReference>
<dbReference type="InParanoid" id="B3RP34"/>
<keyword evidence="16" id="KW-1185">Reference proteome</keyword>
<dbReference type="FunCoup" id="B3RP34">
    <property type="interactions" value="1911"/>
</dbReference>
<accession>B3RP34</accession>
<protein>
    <recommendedName>
        <fullName evidence="2">valine--tRNA ligase</fullName>
        <ecNumber evidence="2">6.1.1.9</ecNumber>
    </recommendedName>
    <alternativeName>
        <fullName evidence="8">Valyl-tRNA synthetase</fullName>
    </alternativeName>
</protein>
<dbReference type="InterPro" id="IPR001412">
    <property type="entry name" value="aa-tRNA-synth_I_CS"/>
</dbReference>
<dbReference type="CDD" id="cd07962">
    <property type="entry name" value="Anticodon_Ia_Val"/>
    <property type="match status" value="1"/>
</dbReference>
<dbReference type="InterPro" id="IPR014729">
    <property type="entry name" value="Rossmann-like_a/b/a_fold"/>
</dbReference>
<gene>
    <name evidence="15" type="ORF">TRIADDRAFT_21001</name>
</gene>
<dbReference type="FunFam" id="3.40.50.620:FF:000119">
    <property type="entry name" value="Putative valine--tRNA ligase-like"/>
    <property type="match status" value="1"/>
</dbReference>
<dbReference type="Pfam" id="PF00133">
    <property type="entry name" value="tRNA-synt_1"/>
    <property type="match status" value="1"/>
</dbReference>
<dbReference type="PhylomeDB" id="B3RP34"/>
<dbReference type="AlphaFoldDB" id="B3RP34"/>
<evidence type="ECO:0000259" key="13">
    <source>
        <dbReference type="Pfam" id="PF00133"/>
    </source>
</evidence>
<dbReference type="OMA" id="LDTWMDS"/>
<dbReference type="HAMAP" id="MF_02004">
    <property type="entry name" value="Val_tRNA_synth_type1"/>
    <property type="match status" value="1"/>
</dbReference>
<evidence type="ECO:0000256" key="2">
    <source>
        <dbReference type="ARBA" id="ARBA00013169"/>
    </source>
</evidence>
<dbReference type="PANTHER" id="PTHR11946">
    <property type="entry name" value="VALYL-TRNA SYNTHETASES"/>
    <property type="match status" value="1"/>
</dbReference>
<dbReference type="PROSITE" id="PS00178">
    <property type="entry name" value="AA_TRNA_LIGASE_I"/>
    <property type="match status" value="1"/>
</dbReference>
<dbReference type="Gene3D" id="3.90.740.10">
    <property type="entry name" value="Valyl/Leucyl/Isoleucyl-tRNA synthetase, editing domain"/>
    <property type="match status" value="1"/>
</dbReference>
<dbReference type="Gene3D" id="1.10.730.10">
    <property type="entry name" value="Isoleucyl-tRNA Synthetase, Domain 1"/>
    <property type="match status" value="1"/>
</dbReference>
<dbReference type="eggNOG" id="KOG0432">
    <property type="taxonomic scope" value="Eukaryota"/>
</dbReference>
<evidence type="ECO:0000256" key="8">
    <source>
        <dbReference type="ARBA" id="ARBA00029936"/>
    </source>
</evidence>
<dbReference type="InterPro" id="IPR013155">
    <property type="entry name" value="M/V/L/I-tRNA-synth_anticd-bd"/>
</dbReference>
<keyword evidence="5 10" id="KW-0067">ATP-binding</keyword>
<dbReference type="FunFam" id="3.40.50.620:FF:000020">
    <property type="entry name" value="Valine--tRNA ligase, mitochondrial"/>
    <property type="match status" value="1"/>
</dbReference>